<reference evidence="2" key="1">
    <citation type="journal article" date="2022" name="Mol. Ecol. Resour.">
        <title>The genomes of chicory, endive, great burdock and yacon provide insights into Asteraceae palaeo-polyploidization history and plant inulin production.</title>
        <authorList>
            <person name="Fan W."/>
            <person name="Wang S."/>
            <person name="Wang H."/>
            <person name="Wang A."/>
            <person name="Jiang F."/>
            <person name="Liu H."/>
            <person name="Zhao H."/>
            <person name="Xu D."/>
            <person name="Zhang Y."/>
        </authorList>
    </citation>
    <scope>NUCLEOTIDE SEQUENCE [LARGE SCALE GENOMIC DNA]</scope>
    <source>
        <strain evidence="2">cv. Yunnan</strain>
    </source>
</reference>
<comment type="caution">
    <text evidence="1">The sequence shown here is derived from an EMBL/GenBank/DDBJ whole genome shotgun (WGS) entry which is preliminary data.</text>
</comment>
<evidence type="ECO:0000313" key="1">
    <source>
        <dbReference type="EMBL" id="KAI3686924.1"/>
    </source>
</evidence>
<protein>
    <submittedName>
        <fullName evidence="1">Uncharacterized protein</fullName>
    </submittedName>
</protein>
<organism evidence="1 2">
    <name type="scientific">Smallanthus sonchifolius</name>
    <dbReference type="NCBI Taxonomy" id="185202"/>
    <lineage>
        <taxon>Eukaryota</taxon>
        <taxon>Viridiplantae</taxon>
        <taxon>Streptophyta</taxon>
        <taxon>Embryophyta</taxon>
        <taxon>Tracheophyta</taxon>
        <taxon>Spermatophyta</taxon>
        <taxon>Magnoliopsida</taxon>
        <taxon>eudicotyledons</taxon>
        <taxon>Gunneridae</taxon>
        <taxon>Pentapetalae</taxon>
        <taxon>asterids</taxon>
        <taxon>campanulids</taxon>
        <taxon>Asterales</taxon>
        <taxon>Asteraceae</taxon>
        <taxon>Asteroideae</taxon>
        <taxon>Heliantheae alliance</taxon>
        <taxon>Millerieae</taxon>
        <taxon>Smallanthus</taxon>
    </lineage>
</organism>
<dbReference type="EMBL" id="CM042044">
    <property type="protein sequence ID" value="KAI3686924.1"/>
    <property type="molecule type" value="Genomic_DNA"/>
</dbReference>
<reference evidence="1 2" key="2">
    <citation type="journal article" date="2022" name="Mol. Ecol. Resour.">
        <title>The genomes of chicory, endive, great burdock and yacon provide insights into Asteraceae paleo-polyploidization history and plant inulin production.</title>
        <authorList>
            <person name="Fan W."/>
            <person name="Wang S."/>
            <person name="Wang H."/>
            <person name="Wang A."/>
            <person name="Jiang F."/>
            <person name="Liu H."/>
            <person name="Zhao H."/>
            <person name="Xu D."/>
            <person name="Zhang Y."/>
        </authorList>
    </citation>
    <scope>NUCLEOTIDE SEQUENCE [LARGE SCALE GENOMIC DNA]</scope>
    <source>
        <strain evidence="2">cv. Yunnan</strain>
        <tissue evidence="1">Leaves</tissue>
    </source>
</reference>
<name>A0ACB8YMF3_9ASTR</name>
<sequence length="138" mass="16113">MFRLLLCSASHHRTINSQRRLTDHSHVVQDVVLSSDGRFVLSGSWDGEIRLYDLNAGTIARRFVGHTKDVLSVAFSIDNRHIVSASHDKSIKLWNTFGEKKNKFLEWVKYDDEKNEYVLSNMLAVPEEKYLYDRWRSV</sequence>
<gene>
    <name evidence="1" type="ORF">L1987_80614</name>
</gene>
<dbReference type="Proteomes" id="UP001056120">
    <property type="component" value="Linkage Group LG27"/>
</dbReference>
<evidence type="ECO:0000313" key="2">
    <source>
        <dbReference type="Proteomes" id="UP001056120"/>
    </source>
</evidence>
<proteinExistence type="predicted"/>
<keyword evidence="2" id="KW-1185">Reference proteome</keyword>
<accession>A0ACB8YMF3</accession>